<gene>
    <name evidence="3" type="ORF">DFR45_102299</name>
</gene>
<dbReference type="GO" id="GO:0016791">
    <property type="term" value="F:phosphatase activity"/>
    <property type="evidence" value="ECO:0007669"/>
    <property type="project" value="TreeGrafter"/>
</dbReference>
<reference evidence="3 4" key="1">
    <citation type="submission" date="2018-07" db="EMBL/GenBank/DDBJ databases">
        <title>Genomic Encyclopedia of Type Strains, Phase IV (KMG-IV): sequencing the most valuable type-strain genomes for metagenomic binning, comparative biology and taxonomic classification.</title>
        <authorList>
            <person name="Goeker M."/>
        </authorList>
    </citation>
    <scope>NUCLEOTIDE SEQUENCE [LARGE SCALE GENOMIC DNA]</scope>
    <source>
        <strain evidence="3 4">DSM 100911</strain>
    </source>
</reference>
<dbReference type="Gene3D" id="3.60.21.10">
    <property type="match status" value="1"/>
</dbReference>
<dbReference type="SUPFAM" id="SSF56300">
    <property type="entry name" value="Metallo-dependent phosphatases"/>
    <property type="match status" value="1"/>
</dbReference>
<name>A0A369ARP3_9BURK</name>
<dbReference type="PANTHER" id="PTHR42850:SF2">
    <property type="entry name" value="BLL5683 PROTEIN"/>
    <property type="match status" value="1"/>
</dbReference>
<dbReference type="GO" id="GO:0005737">
    <property type="term" value="C:cytoplasm"/>
    <property type="evidence" value="ECO:0007669"/>
    <property type="project" value="TreeGrafter"/>
</dbReference>
<proteinExistence type="inferred from homology"/>
<feature type="domain" description="Calcineurin-like phosphoesterase" evidence="2">
    <location>
        <begin position="1"/>
        <end position="217"/>
    </location>
</feature>
<evidence type="ECO:0000313" key="4">
    <source>
        <dbReference type="Proteomes" id="UP000252174"/>
    </source>
</evidence>
<evidence type="ECO:0000259" key="2">
    <source>
        <dbReference type="Pfam" id="PF12850"/>
    </source>
</evidence>
<evidence type="ECO:0000313" key="3">
    <source>
        <dbReference type="EMBL" id="RCX10897.1"/>
    </source>
</evidence>
<dbReference type="RefSeq" id="WP_114482696.1">
    <property type="nucleotide sequence ID" value="NZ_QPJU01000002.1"/>
</dbReference>
<evidence type="ECO:0000256" key="1">
    <source>
        <dbReference type="ARBA" id="ARBA00008950"/>
    </source>
</evidence>
<keyword evidence="4" id="KW-1185">Reference proteome</keyword>
<dbReference type="PIRSF" id="PIRSF000883">
    <property type="entry name" value="Pesterase_MJ0912"/>
    <property type="match status" value="1"/>
</dbReference>
<protein>
    <submittedName>
        <fullName evidence="3">3',5'-cyclic AMP phosphodiesterase CpdA</fullName>
    </submittedName>
</protein>
<dbReference type="CDD" id="cd00838">
    <property type="entry name" value="MPP_superfamily"/>
    <property type="match status" value="1"/>
</dbReference>
<dbReference type="Proteomes" id="UP000252174">
    <property type="component" value="Unassembled WGS sequence"/>
</dbReference>
<dbReference type="InterPro" id="IPR024654">
    <property type="entry name" value="Calcineurin-like_PHP_lpxH"/>
</dbReference>
<dbReference type="AlphaFoldDB" id="A0A369ARP3"/>
<organism evidence="3 4">
    <name type="scientific">Extensimonas vulgaris</name>
    <dbReference type="NCBI Taxonomy" id="1031594"/>
    <lineage>
        <taxon>Bacteria</taxon>
        <taxon>Pseudomonadati</taxon>
        <taxon>Pseudomonadota</taxon>
        <taxon>Betaproteobacteria</taxon>
        <taxon>Burkholderiales</taxon>
        <taxon>Comamonadaceae</taxon>
        <taxon>Extensimonas</taxon>
    </lineage>
</organism>
<dbReference type="PANTHER" id="PTHR42850">
    <property type="entry name" value="METALLOPHOSPHOESTERASE"/>
    <property type="match status" value="1"/>
</dbReference>
<dbReference type="Pfam" id="PF12850">
    <property type="entry name" value="Metallophos_2"/>
    <property type="match status" value="1"/>
</dbReference>
<dbReference type="OrthoDB" id="9813918at2"/>
<sequence>MKLALLSDLHANRQAFDACLAHARAQGAERFALLGDLVGYGADPRYVVQQAMALAAQGALLVQGNHDAQAVRPQPAAAQQAPSMAALSAAWTHAQLVAEERDFLAALPLTAVVDGILLVHATADAPERWRYADNAVVAQQSLDAATQHPGVQHVFCGHVHQQSLFYRGTGRSLMRFAPVAGVAIPVAPHRQWLATVGSVGQPRDGDARAMYALLDTRAWLLRFERVAYDHAAAAAAIRATGALPEFFAQRLERGQ</sequence>
<dbReference type="EMBL" id="QPJU01000002">
    <property type="protein sequence ID" value="RCX10897.1"/>
    <property type="molecule type" value="Genomic_DNA"/>
</dbReference>
<dbReference type="InterPro" id="IPR029052">
    <property type="entry name" value="Metallo-depent_PP-like"/>
</dbReference>
<dbReference type="InterPro" id="IPR011152">
    <property type="entry name" value="Pesterase_MJ0912"/>
</dbReference>
<comment type="caution">
    <text evidence="3">The sequence shown here is derived from an EMBL/GenBank/DDBJ whole genome shotgun (WGS) entry which is preliminary data.</text>
</comment>
<comment type="similarity">
    <text evidence="1">Belongs to the metallophosphoesterase superfamily. YfcE family.</text>
</comment>
<accession>A0A369ARP3</accession>
<dbReference type="InterPro" id="IPR050126">
    <property type="entry name" value="Ap4A_hydrolase"/>
</dbReference>